<proteinExistence type="inferred from homology"/>
<dbReference type="PANTHER" id="PTHR45753">
    <property type="entry name" value="ORNITHINE CARBAMOYLTRANSFERASE, MITOCHONDRIAL"/>
    <property type="match status" value="1"/>
</dbReference>
<dbReference type="GO" id="GO:0006520">
    <property type="term" value="P:amino acid metabolic process"/>
    <property type="evidence" value="ECO:0007669"/>
    <property type="project" value="InterPro"/>
</dbReference>
<dbReference type="UniPathway" id="UPA00070">
    <property type="reaction ID" value="UER00116"/>
</dbReference>
<name>A0A419DAM5_9BACT</name>
<dbReference type="GO" id="GO:0006207">
    <property type="term" value="P:'de novo' pyrimidine nucleobase biosynthetic process"/>
    <property type="evidence" value="ECO:0007669"/>
    <property type="project" value="InterPro"/>
</dbReference>
<evidence type="ECO:0000256" key="5">
    <source>
        <dbReference type="ARBA" id="ARBA00043884"/>
    </source>
</evidence>
<dbReference type="NCBIfam" id="NF002032">
    <property type="entry name" value="PRK00856.1"/>
    <property type="match status" value="1"/>
</dbReference>
<keyword evidence="3 7" id="KW-0808">Transferase</keyword>
<accession>A0A419DAM5</accession>
<dbReference type="PRINTS" id="PR00100">
    <property type="entry name" value="AOTCASE"/>
</dbReference>
<evidence type="ECO:0000256" key="7">
    <source>
        <dbReference type="HAMAP-Rule" id="MF_00001"/>
    </source>
</evidence>
<dbReference type="InterPro" id="IPR006131">
    <property type="entry name" value="Asp_carbamoyltransf_Asp/Orn-bd"/>
</dbReference>
<comment type="catalytic activity">
    <reaction evidence="6 7">
        <text>carbamoyl phosphate + L-aspartate = N-carbamoyl-L-aspartate + phosphate + H(+)</text>
        <dbReference type="Rhea" id="RHEA:20013"/>
        <dbReference type="ChEBI" id="CHEBI:15378"/>
        <dbReference type="ChEBI" id="CHEBI:29991"/>
        <dbReference type="ChEBI" id="CHEBI:32814"/>
        <dbReference type="ChEBI" id="CHEBI:43474"/>
        <dbReference type="ChEBI" id="CHEBI:58228"/>
        <dbReference type="EC" id="2.1.3.2"/>
    </reaction>
</comment>
<dbReference type="GO" id="GO:0004070">
    <property type="term" value="F:aspartate carbamoyltransferase activity"/>
    <property type="evidence" value="ECO:0007669"/>
    <property type="project" value="UniProtKB-UniRule"/>
</dbReference>
<dbReference type="FunFam" id="3.40.50.1370:FF:000001">
    <property type="entry name" value="Aspartate carbamoyltransferase"/>
    <property type="match status" value="1"/>
</dbReference>
<feature type="domain" description="Aspartate/ornithine carbamoyltransferase carbamoyl-P binding" evidence="9">
    <location>
        <begin position="4"/>
        <end position="145"/>
    </location>
</feature>
<evidence type="ECO:0000256" key="1">
    <source>
        <dbReference type="ARBA" id="ARBA00004852"/>
    </source>
</evidence>
<dbReference type="EMBL" id="QZJW01000055">
    <property type="protein sequence ID" value="RJO60128.1"/>
    <property type="molecule type" value="Genomic_DNA"/>
</dbReference>
<feature type="binding site" evidence="7">
    <location>
        <position position="84"/>
    </location>
    <ligand>
        <name>L-aspartate</name>
        <dbReference type="ChEBI" id="CHEBI:29991"/>
    </ligand>
</feature>
<keyword evidence="4 7" id="KW-0665">Pyrimidine biosynthesis</keyword>
<dbReference type="PROSITE" id="PS00097">
    <property type="entry name" value="CARBAMOYLTRANSFERASE"/>
    <property type="match status" value="1"/>
</dbReference>
<dbReference type="InterPro" id="IPR006130">
    <property type="entry name" value="Asp/Orn_carbamoylTrfase"/>
</dbReference>
<evidence type="ECO:0000313" key="11">
    <source>
        <dbReference type="Proteomes" id="UP000285655"/>
    </source>
</evidence>
<dbReference type="AlphaFoldDB" id="A0A419DAM5"/>
<feature type="binding site" evidence="7">
    <location>
        <position position="267"/>
    </location>
    <ligand>
        <name>carbamoyl phosphate</name>
        <dbReference type="ChEBI" id="CHEBI:58228"/>
    </ligand>
</feature>
<comment type="caution">
    <text evidence="10">The sequence shown here is derived from an EMBL/GenBank/DDBJ whole genome shotgun (WGS) entry which is preliminary data.</text>
</comment>
<gene>
    <name evidence="7 10" type="primary">pyrB</name>
    <name evidence="10" type="ORF">C4544_06855</name>
</gene>
<dbReference type="InterPro" id="IPR002082">
    <property type="entry name" value="Asp_carbamoyltransf"/>
</dbReference>
<feature type="binding site" evidence="7">
    <location>
        <position position="136"/>
    </location>
    <ligand>
        <name>carbamoyl phosphate</name>
        <dbReference type="ChEBI" id="CHEBI:58228"/>
    </ligand>
</feature>
<dbReference type="InterPro" id="IPR006132">
    <property type="entry name" value="Asp/Orn_carbamoyltranf_P-bd"/>
</dbReference>
<evidence type="ECO:0000259" key="9">
    <source>
        <dbReference type="Pfam" id="PF02729"/>
    </source>
</evidence>
<protein>
    <recommendedName>
        <fullName evidence="7">Aspartate carbamoyltransferase</fullName>
        <ecNumber evidence="7">2.1.3.2</ecNumber>
    </recommendedName>
    <alternativeName>
        <fullName evidence="7">Aspartate transcarbamylase</fullName>
        <shortName evidence="7">ATCase</shortName>
    </alternativeName>
</protein>
<feature type="domain" description="Aspartate/ornithine carbamoyltransferase Asp/Orn-binding" evidence="8">
    <location>
        <begin position="153"/>
        <end position="302"/>
    </location>
</feature>
<dbReference type="PANTHER" id="PTHR45753:SF6">
    <property type="entry name" value="ASPARTATE CARBAMOYLTRANSFERASE"/>
    <property type="match status" value="1"/>
</dbReference>
<organism evidence="10 11">
    <name type="scientific">candidate division WS5 bacterium</name>
    <dbReference type="NCBI Taxonomy" id="2093353"/>
    <lineage>
        <taxon>Bacteria</taxon>
        <taxon>candidate division WS5</taxon>
    </lineage>
</organism>
<dbReference type="Pfam" id="PF00185">
    <property type="entry name" value="OTCace"/>
    <property type="match status" value="1"/>
</dbReference>
<dbReference type="EC" id="2.1.3.2" evidence="7"/>
<evidence type="ECO:0000313" key="10">
    <source>
        <dbReference type="EMBL" id="RJO60128.1"/>
    </source>
</evidence>
<feature type="binding site" evidence="7">
    <location>
        <position position="228"/>
    </location>
    <ligand>
        <name>L-aspartate</name>
        <dbReference type="ChEBI" id="CHEBI:29991"/>
    </ligand>
</feature>
<dbReference type="NCBIfam" id="TIGR00670">
    <property type="entry name" value="asp_carb_tr"/>
    <property type="match status" value="1"/>
</dbReference>
<evidence type="ECO:0000256" key="4">
    <source>
        <dbReference type="ARBA" id="ARBA00022975"/>
    </source>
</evidence>
<evidence type="ECO:0000256" key="6">
    <source>
        <dbReference type="ARBA" id="ARBA00048859"/>
    </source>
</evidence>
<feature type="binding site" evidence="7">
    <location>
        <position position="166"/>
    </location>
    <ligand>
        <name>L-aspartate</name>
        <dbReference type="ChEBI" id="CHEBI:29991"/>
    </ligand>
</feature>
<feature type="binding site" evidence="7">
    <location>
        <position position="133"/>
    </location>
    <ligand>
        <name>carbamoyl phosphate</name>
        <dbReference type="ChEBI" id="CHEBI:58228"/>
    </ligand>
</feature>
<comment type="similarity">
    <text evidence="2 7">Belongs to the aspartate/ornithine carbamoyltransferase superfamily. ATCase family.</text>
</comment>
<reference evidence="10 11" key="1">
    <citation type="journal article" date="2017" name="ISME J.">
        <title>Energy and carbon metabolisms in a deep terrestrial subsurface fluid microbial community.</title>
        <authorList>
            <person name="Momper L."/>
            <person name="Jungbluth S.P."/>
            <person name="Lee M.D."/>
            <person name="Amend J.P."/>
        </authorList>
    </citation>
    <scope>NUCLEOTIDE SEQUENCE [LARGE SCALE GENOMIC DNA]</scope>
    <source>
        <strain evidence="10">SURF_29</strain>
    </source>
</reference>
<dbReference type="Proteomes" id="UP000285655">
    <property type="component" value="Unassembled WGS sequence"/>
</dbReference>
<evidence type="ECO:0000256" key="3">
    <source>
        <dbReference type="ARBA" id="ARBA00022679"/>
    </source>
</evidence>
<dbReference type="SUPFAM" id="SSF53671">
    <property type="entry name" value="Aspartate/ornithine carbamoyltransferase"/>
    <property type="match status" value="1"/>
</dbReference>
<dbReference type="PRINTS" id="PR00101">
    <property type="entry name" value="ATCASE"/>
</dbReference>
<feature type="binding site" evidence="7">
    <location>
        <position position="55"/>
    </location>
    <ligand>
        <name>carbamoyl phosphate</name>
        <dbReference type="ChEBI" id="CHEBI:58228"/>
    </ligand>
</feature>
<dbReference type="Gene3D" id="3.40.50.1370">
    <property type="entry name" value="Aspartate/ornithine carbamoyltransferase"/>
    <property type="match status" value="2"/>
</dbReference>
<evidence type="ECO:0000259" key="8">
    <source>
        <dbReference type="Pfam" id="PF00185"/>
    </source>
</evidence>
<feature type="binding site" evidence="7">
    <location>
        <position position="105"/>
    </location>
    <ligand>
        <name>carbamoyl phosphate</name>
        <dbReference type="ChEBI" id="CHEBI:58228"/>
    </ligand>
</feature>
<feature type="binding site" evidence="7">
    <location>
        <position position="56"/>
    </location>
    <ligand>
        <name>carbamoyl phosphate</name>
        <dbReference type="ChEBI" id="CHEBI:58228"/>
    </ligand>
</feature>
<dbReference type="HAMAP" id="MF_00001">
    <property type="entry name" value="Asp_carb_tr"/>
    <property type="match status" value="1"/>
</dbReference>
<evidence type="ECO:0000256" key="2">
    <source>
        <dbReference type="ARBA" id="ARBA00008896"/>
    </source>
</evidence>
<sequence>MVGKDIISISQFDRESLERVYEISFFIEEKIKRGEELDILRGRILASLFFEPSTRTRFSFESAMERLGGSVISTTGVTFSSMAKGETLEDTIKTIERYADVIVIRHPEEGSAQIAADHSKKPVINAGDGAGEHPTQALLDYYTIRKEKGKIIGLKIALVGDLKNGRTIHSLLMLLAKYENVEFYLVSPDKLKIPEKYIEILEKQGLVFKETANLEEVLPKIDVLYMTRIQKERFEKKDEYEKLKNSFILCKKMLEKAKNDMVIMHPLPRVNEISVEVDSDSRAKYFDQVENGLYIRMALFALVLGAVDIKEKVFA</sequence>
<dbReference type="InterPro" id="IPR036901">
    <property type="entry name" value="Asp/Orn_carbamoylTrfase_sf"/>
</dbReference>
<comment type="pathway">
    <text evidence="1 7">Pyrimidine metabolism; UMP biosynthesis via de novo pathway; (S)-dihydroorotate from bicarbonate: step 2/3.</text>
</comment>
<dbReference type="GO" id="GO:0016597">
    <property type="term" value="F:amino acid binding"/>
    <property type="evidence" value="ECO:0007669"/>
    <property type="project" value="InterPro"/>
</dbReference>
<comment type="subunit">
    <text evidence="7">Heterododecamer (2C3:3R2) of six catalytic PyrB chains organized as two trimers (C3), and six regulatory PyrI chains organized as three dimers (R2).</text>
</comment>
<feature type="binding site" evidence="7">
    <location>
        <position position="268"/>
    </location>
    <ligand>
        <name>carbamoyl phosphate</name>
        <dbReference type="ChEBI" id="CHEBI:58228"/>
    </ligand>
</feature>
<dbReference type="Pfam" id="PF02729">
    <property type="entry name" value="OTCace_N"/>
    <property type="match status" value="1"/>
</dbReference>
<comment type="function">
    <text evidence="5 7">Catalyzes the condensation of carbamoyl phosphate and aspartate to form carbamoyl aspartate and inorganic phosphate, the committed step in the de novo pyrimidine nucleotide biosynthesis pathway.</text>
</comment>
<dbReference type="GO" id="GO:0044205">
    <property type="term" value="P:'de novo' UMP biosynthetic process"/>
    <property type="evidence" value="ECO:0007669"/>
    <property type="project" value="UniProtKB-UniRule"/>
</dbReference>
<dbReference type="FunFam" id="3.40.50.1370:FF:000002">
    <property type="entry name" value="Aspartate carbamoyltransferase 2"/>
    <property type="match status" value="1"/>
</dbReference>